<dbReference type="EMBL" id="QNRR01000015">
    <property type="protein sequence ID" value="RBP36898.1"/>
    <property type="molecule type" value="Genomic_DNA"/>
</dbReference>
<reference evidence="1 2" key="1">
    <citation type="submission" date="2018-06" db="EMBL/GenBank/DDBJ databases">
        <title>Genomic Encyclopedia of Type Strains, Phase IV (KMG-IV): sequencing the most valuable type-strain genomes for metagenomic binning, comparative biology and taxonomic classification.</title>
        <authorList>
            <person name="Goeker M."/>
        </authorList>
    </citation>
    <scope>NUCLEOTIDE SEQUENCE [LARGE SCALE GENOMIC DNA]</scope>
    <source>
        <strain evidence="1 2">DSM 25532</strain>
    </source>
</reference>
<dbReference type="RefSeq" id="WP_170157483.1">
    <property type="nucleotide sequence ID" value="NZ_QNRR01000015.1"/>
</dbReference>
<gene>
    <name evidence="1" type="ORF">DES53_11539</name>
</gene>
<dbReference type="AlphaFoldDB" id="A0A366H4R4"/>
<sequence>MKKACTTIARRVTQSPTSNFARDHQVPVVRVAVCLHASAKAYRVVGVIEVGSVWLVPQGIALRADPEWSVAKRAQIRRLQATLPAPGTLQIVILRRIKRYLCEETRLPSPLLPAILNLKFQI</sequence>
<proteinExistence type="predicted"/>
<keyword evidence="2" id="KW-1185">Reference proteome</keyword>
<name>A0A366H4R4_9BACT</name>
<evidence type="ECO:0000313" key="1">
    <source>
        <dbReference type="EMBL" id="RBP36898.1"/>
    </source>
</evidence>
<organism evidence="1 2">
    <name type="scientific">Roseimicrobium gellanilyticum</name>
    <dbReference type="NCBI Taxonomy" id="748857"/>
    <lineage>
        <taxon>Bacteria</taxon>
        <taxon>Pseudomonadati</taxon>
        <taxon>Verrucomicrobiota</taxon>
        <taxon>Verrucomicrobiia</taxon>
        <taxon>Verrucomicrobiales</taxon>
        <taxon>Verrucomicrobiaceae</taxon>
        <taxon>Roseimicrobium</taxon>
    </lineage>
</organism>
<protein>
    <submittedName>
        <fullName evidence="1">Uncharacterized protein</fullName>
    </submittedName>
</protein>
<evidence type="ECO:0000313" key="2">
    <source>
        <dbReference type="Proteomes" id="UP000253426"/>
    </source>
</evidence>
<accession>A0A366H4R4</accession>
<comment type="caution">
    <text evidence="1">The sequence shown here is derived from an EMBL/GenBank/DDBJ whole genome shotgun (WGS) entry which is preliminary data.</text>
</comment>
<dbReference type="Proteomes" id="UP000253426">
    <property type="component" value="Unassembled WGS sequence"/>
</dbReference>